<comment type="catalytic activity">
    <reaction evidence="9">
        <text>a long-chain fatty aldehyde + 2 NADPH + O2 + H(+) = a long-chain alkane + formate + 2 NADP(+) + H2O</text>
        <dbReference type="Rhea" id="RHEA:21440"/>
        <dbReference type="ChEBI" id="CHEBI:15377"/>
        <dbReference type="ChEBI" id="CHEBI:15378"/>
        <dbReference type="ChEBI" id="CHEBI:15379"/>
        <dbReference type="ChEBI" id="CHEBI:15740"/>
        <dbReference type="ChEBI" id="CHEBI:17176"/>
        <dbReference type="ChEBI" id="CHEBI:57783"/>
        <dbReference type="ChEBI" id="CHEBI:58349"/>
        <dbReference type="ChEBI" id="CHEBI:83563"/>
        <dbReference type="EC" id="4.1.99.5"/>
    </reaction>
</comment>
<dbReference type="PANTHER" id="PTHR11863">
    <property type="entry name" value="STEROL DESATURASE"/>
    <property type="match status" value="1"/>
</dbReference>
<dbReference type="EC" id="4.1.99.5" evidence="3"/>
<evidence type="ECO:0000256" key="9">
    <source>
        <dbReference type="ARBA" id="ARBA00047909"/>
    </source>
</evidence>
<dbReference type="GO" id="GO:0005506">
    <property type="term" value="F:iron ion binding"/>
    <property type="evidence" value="ECO:0007669"/>
    <property type="project" value="InterPro"/>
</dbReference>
<evidence type="ECO:0000256" key="5">
    <source>
        <dbReference type="ARBA" id="ARBA00022824"/>
    </source>
</evidence>
<proteinExistence type="inferred from homology"/>
<protein>
    <recommendedName>
        <fullName evidence="3">aldehyde oxygenase (deformylating)</fullName>
        <ecNumber evidence="3">4.1.99.5</ecNumber>
    </recommendedName>
</protein>
<feature type="transmembrane region" description="Helical" evidence="10">
    <location>
        <begin position="45"/>
        <end position="69"/>
    </location>
</feature>
<organism evidence="12">
    <name type="scientific">Ensete ventricosum</name>
    <name type="common">Abyssinian banana</name>
    <name type="synonym">Musa ensete</name>
    <dbReference type="NCBI Taxonomy" id="4639"/>
    <lineage>
        <taxon>Eukaryota</taxon>
        <taxon>Viridiplantae</taxon>
        <taxon>Streptophyta</taxon>
        <taxon>Embryophyta</taxon>
        <taxon>Tracheophyta</taxon>
        <taxon>Spermatophyta</taxon>
        <taxon>Magnoliopsida</taxon>
        <taxon>Liliopsida</taxon>
        <taxon>Zingiberales</taxon>
        <taxon>Musaceae</taxon>
        <taxon>Ensete</taxon>
    </lineage>
</organism>
<evidence type="ECO:0000256" key="7">
    <source>
        <dbReference type="ARBA" id="ARBA00023136"/>
    </source>
</evidence>
<evidence type="ECO:0000256" key="3">
    <source>
        <dbReference type="ARBA" id="ARBA00013146"/>
    </source>
</evidence>
<comment type="similarity">
    <text evidence="2">Belongs to the sterol desaturase family.</text>
</comment>
<feature type="domain" description="Fatty acid hydroxylase" evidence="11">
    <location>
        <begin position="127"/>
        <end position="174"/>
    </location>
</feature>
<keyword evidence="5" id="KW-0256">Endoplasmic reticulum</keyword>
<evidence type="ECO:0000313" key="12">
    <source>
        <dbReference type="EMBL" id="RZR71151.1"/>
    </source>
</evidence>
<gene>
    <name evidence="12" type="ORF">BHM03_00003874</name>
</gene>
<keyword evidence="7 10" id="KW-0472">Membrane</keyword>
<dbReference type="GO" id="GO:0008610">
    <property type="term" value="P:lipid biosynthetic process"/>
    <property type="evidence" value="ECO:0007669"/>
    <property type="project" value="InterPro"/>
</dbReference>
<keyword evidence="4 10" id="KW-0812">Transmembrane</keyword>
<dbReference type="InterPro" id="IPR050307">
    <property type="entry name" value="Sterol_Desaturase_Related"/>
</dbReference>
<comment type="subcellular location">
    <subcellularLocation>
        <location evidence="1">Endoplasmic reticulum membrane</location>
        <topology evidence="1">Multi-pass membrane protein</topology>
    </subcellularLocation>
</comment>
<dbReference type="Proteomes" id="UP000290560">
    <property type="component" value="Unassembled WGS sequence"/>
</dbReference>
<evidence type="ECO:0000256" key="10">
    <source>
        <dbReference type="SAM" id="Phobius"/>
    </source>
</evidence>
<evidence type="ECO:0000256" key="1">
    <source>
        <dbReference type="ARBA" id="ARBA00004477"/>
    </source>
</evidence>
<keyword evidence="6 10" id="KW-1133">Transmembrane helix</keyword>
<dbReference type="GO" id="GO:0016491">
    <property type="term" value="F:oxidoreductase activity"/>
    <property type="evidence" value="ECO:0007669"/>
    <property type="project" value="InterPro"/>
</dbReference>
<dbReference type="AlphaFoldDB" id="A0A445MA84"/>
<sequence>MFVCVFFTSFFMSLQYLLYGPIIAKVIYSRPWAEESKEERWCVHLLILFALRGLTYQLWYSFSNMLFLVRRRRIIKDGVDFKQIDQEWHWDNFLILHCMIGAVACLIFPSLQSLPRWDLRGLFIALLLHVVFSEPVFYCMHRVLHRPHLYKNYHALHHSSQVPQSFTGNTARISSPLSDNPCIDELQADDFCSAFSWICHAFGAPHPVCGNGSPSSRSLLGWTWRCWAHIWLRVAV</sequence>
<dbReference type="GO" id="GO:0005789">
    <property type="term" value="C:endoplasmic reticulum membrane"/>
    <property type="evidence" value="ECO:0007669"/>
    <property type="project" value="UniProtKB-SubCell"/>
</dbReference>
<evidence type="ECO:0000256" key="8">
    <source>
        <dbReference type="ARBA" id="ARBA00023239"/>
    </source>
</evidence>
<keyword evidence="8" id="KW-0456">Lyase</keyword>
<evidence type="ECO:0000256" key="6">
    <source>
        <dbReference type="ARBA" id="ARBA00022989"/>
    </source>
</evidence>
<dbReference type="InterPro" id="IPR006694">
    <property type="entry name" value="Fatty_acid_hydroxylase"/>
</dbReference>
<dbReference type="Pfam" id="PF04116">
    <property type="entry name" value="FA_hydroxylase"/>
    <property type="match status" value="1"/>
</dbReference>
<dbReference type="GO" id="GO:0071771">
    <property type="term" value="F:aldehyde oxygenase (deformylating) activity"/>
    <property type="evidence" value="ECO:0007669"/>
    <property type="project" value="UniProtKB-EC"/>
</dbReference>
<evidence type="ECO:0000256" key="2">
    <source>
        <dbReference type="ARBA" id="ARBA00009324"/>
    </source>
</evidence>
<evidence type="ECO:0000259" key="11">
    <source>
        <dbReference type="Pfam" id="PF04116"/>
    </source>
</evidence>
<accession>A0A445MA84</accession>
<dbReference type="EMBL" id="KV875498">
    <property type="protein sequence ID" value="RZR71151.1"/>
    <property type="molecule type" value="Genomic_DNA"/>
</dbReference>
<feature type="transmembrane region" description="Helical" evidence="10">
    <location>
        <begin position="90"/>
        <end position="109"/>
    </location>
</feature>
<name>A0A445MA84_ENSVE</name>
<feature type="transmembrane region" description="Helical" evidence="10">
    <location>
        <begin position="121"/>
        <end position="140"/>
    </location>
</feature>
<reference evidence="12" key="1">
    <citation type="journal article" date="2018" name="Data Brief">
        <title>Genome sequence data from 17 accessions of Ensete ventricosum, a staple food crop for millions in Ethiopia.</title>
        <authorList>
            <person name="Yemataw Z."/>
            <person name="Muzemil S."/>
            <person name="Ambachew D."/>
            <person name="Tripathi L."/>
            <person name="Tesfaye K."/>
            <person name="Chala A."/>
            <person name="Farbos A."/>
            <person name="O'Neill P."/>
            <person name="Moore K."/>
            <person name="Grant M."/>
            <person name="Studholme D.J."/>
        </authorList>
    </citation>
    <scope>NUCLEOTIDE SEQUENCE [LARGE SCALE GENOMIC DNA]</scope>
    <source>
        <tissue evidence="12">Leaf</tissue>
    </source>
</reference>
<evidence type="ECO:0000256" key="4">
    <source>
        <dbReference type="ARBA" id="ARBA00022692"/>
    </source>
</evidence>